<protein>
    <submittedName>
        <fullName evidence="2">Methyltransferase domain-containing protein</fullName>
    </submittedName>
</protein>
<organism evidence="2 3">
    <name type="scientific">Calothrix parietina FACHB-288</name>
    <dbReference type="NCBI Taxonomy" id="2692896"/>
    <lineage>
        <taxon>Bacteria</taxon>
        <taxon>Bacillati</taxon>
        <taxon>Cyanobacteriota</taxon>
        <taxon>Cyanophyceae</taxon>
        <taxon>Nostocales</taxon>
        <taxon>Calotrichaceae</taxon>
        <taxon>Calothrix</taxon>
    </lineage>
</organism>
<comment type="caution">
    <text evidence="2">The sequence shown here is derived from an EMBL/GenBank/DDBJ whole genome shotgun (WGS) entry which is preliminary data.</text>
</comment>
<evidence type="ECO:0000313" key="2">
    <source>
        <dbReference type="EMBL" id="MBD2199341.1"/>
    </source>
</evidence>
<gene>
    <name evidence="2" type="ORF">H6G24_28320</name>
</gene>
<dbReference type="InterPro" id="IPR025714">
    <property type="entry name" value="Methyltranfer_dom"/>
</dbReference>
<dbReference type="GO" id="GO:0032259">
    <property type="term" value="P:methylation"/>
    <property type="evidence" value="ECO:0007669"/>
    <property type="project" value="UniProtKB-KW"/>
</dbReference>
<dbReference type="InterPro" id="IPR029063">
    <property type="entry name" value="SAM-dependent_MTases_sf"/>
</dbReference>
<dbReference type="PANTHER" id="PTHR43591:SF24">
    <property type="entry name" value="2-METHOXY-6-POLYPRENYL-1,4-BENZOQUINOL METHYLASE, MITOCHONDRIAL"/>
    <property type="match status" value="1"/>
</dbReference>
<dbReference type="Pfam" id="PF13847">
    <property type="entry name" value="Methyltransf_31"/>
    <property type="match status" value="1"/>
</dbReference>
<dbReference type="EMBL" id="JACJQH010000057">
    <property type="protein sequence ID" value="MBD2199341.1"/>
    <property type="molecule type" value="Genomic_DNA"/>
</dbReference>
<sequence length="221" mass="24660">MKRVLEPEVMDSIEESVAYDAMDFSEVNTAFAKEAIALCPQAQAKILDVGTGPGQIPVLICQMQPQWQVTAIDLAATMLEIAAQHVEKAGLQAQINLELVDAKKLPYSDAQFDMVISNSLIHHLPDPLPFLLELKRVVKPHGGILIRDLFRPADEATINDLVNSIGGEFNAMQIKCFRDSLYAAFTLDEVRELFSQAGLSDVKIYQNSHRHWTAERIWSQS</sequence>
<evidence type="ECO:0000259" key="1">
    <source>
        <dbReference type="Pfam" id="PF13847"/>
    </source>
</evidence>
<dbReference type="Gene3D" id="3.40.50.150">
    <property type="entry name" value="Vaccinia Virus protein VP39"/>
    <property type="match status" value="1"/>
</dbReference>
<keyword evidence="2" id="KW-0808">Transferase</keyword>
<proteinExistence type="predicted"/>
<evidence type="ECO:0000313" key="3">
    <source>
        <dbReference type="Proteomes" id="UP000658514"/>
    </source>
</evidence>
<dbReference type="GO" id="GO:0008168">
    <property type="term" value="F:methyltransferase activity"/>
    <property type="evidence" value="ECO:0007669"/>
    <property type="project" value="UniProtKB-KW"/>
</dbReference>
<dbReference type="CDD" id="cd02440">
    <property type="entry name" value="AdoMet_MTases"/>
    <property type="match status" value="1"/>
</dbReference>
<keyword evidence="2" id="KW-0489">Methyltransferase</keyword>
<dbReference type="Proteomes" id="UP000658514">
    <property type="component" value="Unassembled WGS sequence"/>
</dbReference>
<feature type="domain" description="Methyltransferase" evidence="1">
    <location>
        <begin position="43"/>
        <end position="150"/>
    </location>
</feature>
<dbReference type="SUPFAM" id="SSF53335">
    <property type="entry name" value="S-adenosyl-L-methionine-dependent methyltransferases"/>
    <property type="match status" value="1"/>
</dbReference>
<name>A0ABR8AH39_9CYAN</name>
<dbReference type="RefSeq" id="WP_190551023.1">
    <property type="nucleotide sequence ID" value="NZ_CAWPNO010000092.1"/>
</dbReference>
<reference evidence="2 3" key="1">
    <citation type="journal article" date="2020" name="ISME J.">
        <title>Comparative genomics reveals insights into cyanobacterial evolution and habitat adaptation.</title>
        <authorList>
            <person name="Chen M.Y."/>
            <person name="Teng W.K."/>
            <person name="Zhao L."/>
            <person name="Hu C.X."/>
            <person name="Zhou Y.K."/>
            <person name="Han B.P."/>
            <person name="Song L.R."/>
            <person name="Shu W.S."/>
        </authorList>
    </citation>
    <scope>NUCLEOTIDE SEQUENCE [LARGE SCALE GENOMIC DNA]</scope>
    <source>
        <strain evidence="2 3">FACHB-288</strain>
    </source>
</reference>
<dbReference type="PANTHER" id="PTHR43591">
    <property type="entry name" value="METHYLTRANSFERASE"/>
    <property type="match status" value="1"/>
</dbReference>
<accession>A0ABR8AH39</accession>
<keyword evidence="3" id="KW-1185">Reference proteome</keyword>